<reference evidence="3" key="1">
    <citation type="submission" date="2020-03" db="EMBL/GenBank/DDBJ databases">
        <title>Castanea mollissima Vanexum genome sequencing.</title>
        <authorList>
            <person name="Staton M."/>
        </authorList>
    </citation>
    <scope>NUCLEOTIDE SEQUENCE</scope>
    <source>
        <tissue evidence="3">Leaf</tissue>
    </source>
</reference>
<evidence type="ECO:0000259" key="2">
    <source>
        <dbReference type="Pfam" id="PF24358"/>
    </source>
</evidence>
<gene>
    <name evidence="3" type="ORF">CMV_022669</name>
</gene>
<keyword evidence="1" id="KW-1133">Transmembrane helix</keyword>
<keyword evidence="4" id="KW-1185">Reference proteome</keyword>
<feature type="transmembrane region" description="Helical" evidence="1">
    <location>
        <begin position="34"/>
        <end position="58"/>
    </location>
</feature>
<sequence length="86" mass="9446">MAEVFWSIFCGNSECSNRLRKIIEPSHSEHFSPILIFSAVPNGGLGLACLGSGIWICYKELKAIGSILPLHGWLDSSSFHLLESLL</sequence>
<dbReference type="Pfam" id="PF24358">
    <property type="entry name" value="ABCC10_N"/>
    <property type="match status" value="1"/>
</dbReference>
<dbReference type="EMBL" id="JRKL02004811">
    <property type="protein sequence ID" value="KAF3951706.1"/>
    <property type="molecule type" value="Genomic_DNA"/>
</dbReference>
<comment type="caution">
    <text evidence="3">The sequence shown here is derived from an EMBL/GenBank/DDBJ whole genome shotgun (WGS) entry which is preliminary data.</text>
</comment>
<name>A0A8J4QW36_9ROSI</name>
<keyword evidence="1" id="KW-0472">Membrane</keyword>
<protein>
    <recommendedName>
        <fullName evidence="2">ABCC10-like N-terminal domain-containing protein</fullName>
    </recommendedName>
</protein>
<organism evidence="3 4">
    <name type="scientific">Castanea mollissima</name>
    <name type="common">Chinese chestnut</name>
    <dbReference type="NCBI Taxonomy" id="60419"/>
    <lineage>
        <taxon>Eukaryota</taxon>
        <taxon>Viridiplantae</taxon>
        <taxon>Streptophyta</taxon>
        <taxon>Embryophyta</taxon>
        <taxon>Tracheophyta</taxon>
        <taxon>Spermatophyta</taxon>
        <taxon>Magnoliopsida</taxon>
        <taxon>eudicotyledons</taxon>
        <taxon>Gunneridae</taxon>
        <taxon>Pentapetalae</taxon>
        <taxon>rosids</taxon>
        <taxon>fabids</taxon>
        <taxon>Fagales</taxon>
        <taxon>Fagaceae</taxon>
        <taxon>Castanea</taxon>
    </lineage>
</organism>
<accession>A0A8J4QW36</accession>
<dbReference type="InterPro" id="IPR056228">
    <property type="entry name" value="ABCC10-like_N"/>
</dbReference>
<dbReference type="AlphaFoldDB" id="A0A8J4QW36"/>
<proteinExistence type="predicted"/>
<dbReference type="Proteomes" id="UP000737018">
    <property type="component" value="Unassembled WGS sequence"/>
</dbReference>
<feature type="domain" description="ABCC10-like N-terminal" evidence="2">
    <location>
        <begin position="20"/>
        <end position="74"/>
    </location>
</feature>
<keyword evidence="1" id="KW-0812">Transmembrane</keyword>
<evidence type="ECO:0000256" key="1">
    <source>
        <dbReference type="SAM" id="Phobius"/>
    </source>
</evidence>
<evidence type="ECO:0000313" key="4">
    <source>
        <dbReference type="Proteomes" id="UP000737018"/>
    </source>
</evidence>
<evidence type="ECO:0000313" key="3">
    <source>
        <dbReference type="EMBL" id="KAF3951706.1"/>
    </source>
</evidence>